<dbReference type="RefSeq" id="WP_192533376.1">
    <property type="nucleotide sequence ID" value="NZ_JACZHT010000001.1"/>
</dbReference>
<keyword evidence="4" id="KW-1185">Reference proteome</keyword>
<organism evidence="3 4">
    <name type="scientific">Phaeovibrio sulfidiphilus</name>
    <dbReference type="NCBI Taxonomy" id="1220600"/>
    <lineage>
        <taxon>Bacteria</taxon>
        <taxon>Pseudomonadati</taxon>
        <taxon>Pseudomonadota</taxon>
        <taxon>Alphaproteobacteria</taxon>
        <taxon>Rhodospirillales</taxon>
        <taxon>Rhodospirillaceae</taxon>
        <taxon>Phaeovibrio</taxon>
    </lineage>
</organism>
<protein>
    <submittedName>
        <fullName evidence="3">SDR family NAD(P)-dependent oxidoreductase</fullName>
    </submittedName>
</protein>
<dbReference type="PRINTS" id="PR00081">
    <property type="entry name" value="GDHRDH"/>
</dbReference>
<sequence length="241" mass="26292">MADRLQDRLCLITGASRGIGRAVAKKFAAEGAHVIALARTEGALVELDDEIREAGGKPATLIVEDITDSDKVDQIGAALFERFGRLDVLVSCAGIIGSLTPVNMIKPKDWDAVLKTNLTAQYRLIRSFDPLLRASSAGRAIFPTSRYATGFKPYWAAYAVAQAGLETMVRMWAHEVHNVSPLRVNLIDPGPVDTNLRAKAFPGEDETRHPSPDQVAEAFLDLAVPEFTEYAQTIRFADRNG</sequence>
<dbReference type="Proteomes" id="UP000631034">
    <property type="component" value="Unassembled WGS sequence"/>
</dbReference>
<keyword evidence="2" id="KW-0560">Oxidoreductase</keyword>
<evidence type="ECO:0000256" key="1">
    <source>
        <dbReference type="ARBA" id="ARBA00006484"/>
    </source>
</evidence>
<dbReference type="PANTHER" id="PTHR44196">
    <property type="entry name" value="DEHYDROGENASE/REDUCTASE SDR FAMILY MEMBER 7B"/>
    <property type="match status" value="1"/>
</dbReference>
<comment type="caution">
    <text evidence="3">The sequence shown here is derived from an EMBL/GenBank/DDBJ whole genome shotgun (WGS) entry which is preliminary data.</text>
</comment>
<name>A0A8J6YND8_9PROT</name>
<evidence type="ECO:0000256" key="2">
    <source>
        <dbReference type="ARBA" id="ARBA00023002"/>
    </source>
</evidence>
<comment type="similarity">
    <text evidence="1">Belongs to the short-chain dehydrogenases/reductases (SDR) family.</text>
</comment>
<dbReference type="GO" id="GO:0016020">
    <property type="term" value="C:membrane"/>
    <property type="evidence" value="ECO:0007669"/>
    <property type="project" value="TreeGrafter"/>
</dbReference>
<accession>A0A8J6YND8</accession>
<evidence type="ECO:0000313" key="4">
    <source>
        <dbReference type="Proteomes" id="UP000631034"/>
    </source>
</evidence>
<proteinExistence type="inferred from homology"/>
<evidence type="ECO:0000313" key="3">
    <source>
        <dbReference type="EMBL" id="MBE1236521.1"/>
    </source>
</evidence>
<dbReference type="InterPro" id="IPR002347">
    <property type="entry name" value="SDR_fam"/>
</dbReference>
<dbReference type="AlphaFoldDB" id="A0A8J6YND8"/>
<gene>
    <name evidence="3" type="ORF">IHV25_02495</name>
</gene>
<dbReference type="InterPro" id="IPR036291">
    <property type="entry name" value="NAD(P)-bd_dom_sf"/>
</dbReference>
<dbReference type="Gene3D" id="3.40.50.720">
    <property type="entry name" value="NAD(P)-binding Rossmann-like Domain"/>
    <property type="match status" value="1"/>
</dbReference>
<dbReference type="EMBL" id="JACZHT010000001">
    <property type="protein sequence ID" value="MBE1236521.1"/>
    <property type="molecule type" value="Genomic_DNA"/>
</dbReference>
<dbReference type="Pfam" id="PF00106">
    <property type="entry name" value="adh_short"/>
    <property type="match status" value="1"/>
</dbReference>
<dbReference type="GO" id="GO:0016491">
    <property type="term" value="F:oxidoreductase activity"/>
    <property type="evidence" value="ECO:0007669"/>
    <property type="project" value="UniProtKB-KW"/>
</dbReference>
<reference evidence="3" key="1">
    <citation type="submission" date="2020-10" db="EMBL/GenBank/DDBJ databases">
        <title>Genome sequence of the unusual species of purple photosynthetic bacteria, Phaeovibrio sulfidiphilus DSM 23193, type strain.</title>
        <authorList>
            <person name="Kyndt J.A."/>
            <person name="Meyer T.E."/>
        </authorList>
    </citation>
    <scope>NUCLEOTIDE SEQUENCE</scope>
    <source>
        <strain evidence="3">DSM 23193</strain>
    </source>
</reference>
<dbReference type="SUPFAM" id="SSF51735">
    <property type="entry name" value="NAD(P)-binding Rossmann-fold domains"/>
    <property type="match status" value="1"/>
</dbReference>
<dbReference type="PANTHER" id="PTHR44196:SF4">
    <property type="entry name" value="SHORT CHAIN DEHYDROGENASE"/>
    <property type="match status" value="1"/>
</dbReference>
<dbReference type="CDD" id="cd05233">
    <property type="entry name" value="SDR_c"/>
    <property type="match status" value="1"/>
</dbReference>